<sequence length="126" mass="13954">MVRSTDIELEGRQVKVYRNLNNGLWSVMLGERVVAHLATVNLLNVTFRVRPAGRLRVLAEQRRNVHAYALGTFTAAETPAQALVSYNPYRAAHFYLDADQSPITHALHLRLTDGKAYATPGALLAA</sequence>
<accession>A0A5R8WJX1</accession>
<dbReference type="AlphaFoldDB" id="A0A5R8WJX1"/>
<proteinExistence type="predicted"/>
<dbReference type="OrthoDB" id="885209at2"/>
<dbReference type="EMBL" id="VAJM01000016">
    <property type="protein sequence ID" value="TLM88804.1"/>
    <property type="molecule type" value="Genomic_DNA"/>
</dbReference>
<comment type="caution">
    <text evidence="1">The sequence shown here is derived from an EMBL/GenBank/DDBJ whole genome shotgun (WGS) entry which is preliminary data.</text>
</comment>
<dbReference type="InterPro" id="IPR058002">
    <property type="entry name" value="Gp82"/>
</dbReference>
<dbReference type="Pfam" id="PF25735">
    <property type="entry name" value="Phage_L5_gp82"/>
    <property type="match status" value="1"/>
</dbReference>
<evidence type="ECO:0000313" key="2">
    <source>
        <dbReference type="Proteomes" id="UP000305517"/>
    </source>
</evidence>
<organism evidence="1 2">
    <name type="scientific">Hymenobacter jeollabukensis</name>
    <dbReference type="NCBI Taxonomy" id="2025313"/>
    <lineage>
        <taxon>Bacteria</taxon>
        <taxon>Pseudomonadati</taxon>
        <taxon>Bacteroidota</taxon>
        <taxon>Cytophagia</taxon>
        <taxon>Cytophagales</taxon>
        <taxon>Hymenobacteraceae</taxon>
        <taxon>Hymenobacter</taxon>
    </lineage>
</organism>
<keyword evidence="2" id="KW-1185">Reference proteome</keyword>
<evidence type="ECO:0000313" key="1">
    <source>
        <dbReference type="EMBL" id="TLM88804.1"/>
    </source>
</evidence>
<dbReference type="Proteomes" id="UP000305517">
    <property type="component" value="Unassembled WGS sequence"/>
</dbReference>
<gene>
    <name evidence="1" type="ORF">FDY95_23505</name>
</gene>
<protein>
    <submittedName>
        <fullName evidence="1">Uncharacterized protein</fullName>
    </submittedName>
</protein>
<name>A0A5R8WJX1_9BACT</name>
<reference evidence="1 2" key="1">
    <citation type="submission" date="2019-05" db="EMBL/GenBank/DDBJ databases">
        <title>Hymenobacter edaphi sp. nov., isolated from abandoned arsenic-contaminated farmland soil.</title>
        <authorList>
            <person name="Nie L."/>
        </authorList>
    </citation>
    <scope>NUCLEOTIDE SEQUENCE [LARGE SCALE GENOMIC DNA]</scope>
    <source>
        <strain evidence="1 2">1-3-3-8</strain>
    </source>
</reference>
<dbReference type="RefSeq" id="WP_138081728.1">
    <property type="nucleotide sequence ID" value="NZ_VAJM01000016.1"/>
</dbReference>